<dbReference type="SUPFAM" id="SSF55729">
    <property type="entry name" value="Acyl-CoA N-acyltransferases (Nat)"/>
    <property type="match status" value="1"/>
</dbReference>
<name>R7S3T6_PUNST</name>
<dbReference type="Proteomes" id="UP000054196">
    <property type="component" value="Unassembled WGS sequence"/>
</dbReference>
<evidence type="ECO:0000313" key="3">
    <source>
        <dbReference type="Proteomes" id="UP000054196"/>
    </source>
</evidence>
<dbReference type="Gene3D" id="3.40.630.30">
    <property type="match status" value="1"/>
</dbReference>
<feature type="domain" description="N-acetyltransferase" evidence="1">
    <location>
        <begin position="54"/>
        <end position="231"/>
    </location>
</feature>
<organism evidence="2 3">
    <name type="scientific">Punctularia strigosozonata (strain HHB-11173)</name>
    <name type="common">White-rot fungus</name>
    <dbReference type="NCBI Taxonomy" id="741275"/>
    <lineage>
        <taxon>Eukaryota</taxon>
        <taxon>Fungi</taxon>
        <taxon>Dikarya</taxon>
        <taxon>Basidiomycota</taxon>
        <taxon>Agaricomycotina</taxon>
        <taxon>Agaricomycetes</taxon>
        <taxon>Corticiales</taxon>
        <taxon>Punctulariaceae</taxon>
        <taxon>Punctularia</taxon>
    </lineage>
</organism>
<dbReference type="HOGENOM" id="CLU_078023_0_0_1"/>
<dbReference type="AlphaFoldDB" id="R7S3T6"/>
<keyword evidence="2" id="KW-0012">Acyltransferase</keyword>
<dbReference type="eggNOG" id="ENOG502S4YT">
    <property type="taxonomic scope" value="Eukaryota"/>
</dbReference>
<dbReference type="InterPro" id="IPR016181">
    <property type="entry name" value="Acyl_CoA_acyltransferase"/>
</dbReference>
<dbReference type="RefSeq" id="XP_007387791.1">
    <property type="nucleotide sequence ID" value="XM_007387729.1"/>
</dbReference>
<dbReference type="InterPro" id="IPR051908">
    <property type="entry name" value="Ribosomal_N-acetyltransferase"/>
</dbReference>
<dbReference type="OrthoDB" id="41238at2759"/>
<dbReference type="GeneID" id="18886503"/>
<dbReference type="Pfam" id="PF13302">
    <property type="entry name" value="Acetyltransf_3"/>
    <property type="match status" value="1"/>
</dbReference>
<dbReference type="KEGG" id="psq:PUNSTDRAFT_92305"/>
<gene>
    <name evidence="2" type="ORF">PUNSTDRAFT_92305</name>
</gene>
<dbReference type="OMA" id="MEPGWIM"/>
<proteinExistence type="predicted"/>
<accession>R7S3T6</accession>
<dbReference type="PROSITE" id="PS51186">
    <property type="entry name" value="GNAT"/>
    <property type="match status" value="1"/>
</dbReference>
<dbReference type="GO" id="GO:1990189">
    <property type="term" value="F:protein N-terminal-serine acetyltransferase activity"/>
    <property type="evidence" value="ECO:0007669"/>
    <property type="project" value="TreeGrafter"/>
</dbReference>
<dbReference type="PANTHER" id="PTHR43441">
    <property type="entry name" value="RIBOSOMAL-PROTEIN-SERINE ACETYLTRANSFERASE"/>
    <property type="match status" value="1"/>
</dbReference>
<dbReference type="EMBL" id="JH687552">
    <property type="protein sequence ID" value="EIN04868.1"/>
    <property type="molecule type" value="Genomic_DNA"/>
</dbReference>
<keyword evidence="2" id="KW-0808">Transferase</keyword>
<keyword evidence="3" id="KW-1185">Reference proteome</keyword>
<reference evidence="3" key="1">
    <citation type="journal article" date="2012" name="Science">
        <title>The Paleozoic origin of enzymatic lignin decomposition reconstructed from 31 fungal genomes.</title>
        <authorList>
            <person name="Floudas D."/>
            <person name="Binder M."/>
            <person name="Riley R."/>
            <person name="Barry K."/>
            <person name="Blanchette R.A."/>
            <person name="Henrissat B."/>
            <person name="Martinez A.T."/>
            <person name="Otillar R."/>
            <person name="Spatafora J.W."/>
            <person name="Yadav J.S."/>
            <person name="Aerts A."/>
            <person name="Benoit I."/>
            <person name="Boyd A."/>
            <person name="Carlson A."/>
            <person name="Copeland A."/>
            <person name="Coutinho P.M."/>
            <person name="de Vries R.P."/>
            <person name="Ferreira P."/>
            <person name="Findley K."/>
            <person name="Foster B."/>
            <person name="Gaskell J."/>
            <person name="Glotzer D."/>
            <person name="Gorecki P."/>
            <person name="Heitman J."/>
            <person name="Hesse C."/>
            <person name="Hori C."/>
            <person name="Igarashi K."/>
            <person name="Jurgens J.A."/>
            <person name="Kallen N."/>
            <person name="Kersten P."/>
            <person name="Kohler A."/>
            <person name="Kuees U."/>
            <person name="Kumar T.K.A."/>
            <person name="Kuo A."/>
            <person name="LaButti K."/>
            <person name="Larrondo L.F."/>
            <person name="Lindquist E."/>
            <person name="Ling A."/>
            <person name="Lombard V."/>
            <person name="Lucas S."/>
            <person name="Lundell T."/>
            <person name="Martin R."/>
            <person name="McLaughlin D.J."/>
            <person name="Morgenstern I."/>
            <person name="Morin E."/>
            <person name="Murat C."/>
            <person name="Nagy L.G."/>
            <person name="Nolan M."/>
            <person name="Ohm R.A."/>
            <person name="Patyshakuliyeva A."/>
            <person name="Rokas A."/>
            <person name="Ruiz-Duenas F.J."/>
            <person name="Sabat G."/>
            <person name="Salamov A."/>
            <person name="Samejima M."/>
            <person name="Schmutz J."/>
            <person name="Slot J.C."/>
            <person name="St John F."/>
            <person name="Stenlid J."/>
            <person name="Sun H."/>
            <person name="Sun S."/>
            <person name="Syed K."/>
            <person name="Tsang A."/>
            <person name="Wiebenga A."/>
            <person name="Young D."/>
            <person name="Pisabarro A."/>
            <person name="Eastwood D.C."/>
            <person name="Martin F."/>
            <person name="Cullen D."/>
            <person name="Grigoriev I.V."/>
            <person name="Hibbett D.S."/>
        </authorList>
    </citation>
    <scope>NUCLEOTIDE SEQUENCE [LARGE SCALE GENOMIC DNA]</scope>
    <source>
        <strain evidence="3">HHB-11173 SS5</strain>
    </source>
</reference>
<dbReference type="GO" id="GO:0008999">
    <property type="term" value="F:protein-N-terminal-alanine acetyltransferase activity"/>
    <property type="evidence" value="ECO:0007669"/>
    <property type="project" value="TreeGrafter"/>
</dbReference>
<dbReference type="PANTHER" id="PTHR43441:SF5">
    <property type="entry name" value="FAMILY ACETYLTRANSFERASE, PUTATIVE-RELATED"/>
    <property type="match status" value="1"/>
</dbReference>
<dbReference type="InterPro" id="IPR000182">
    <property type="entry name" value="GNAT_dom"/>
</dbReference>
<protein>
    <submittedName>
        <fullName evidence="2">Acyl-CoA N-acyltransferase</fullName>
    </submittedName>
</protein>
<sequence length="264" mass="28789">MSWTNSFQPPPLPDASALWGPDPYDLNFAFPIHSSTLQNALVAIVPFIPRVHAEAIYNAFGSDADKAKLFKYLPWSFPNLETMLGLLEVAVRRDPGGCLFAVIDKTAPGPFAFAEDGQGSGALAGIIGIINGSPLQLTAELGALTILPGYQGTHVARNAVGLMLQYCLELPTAEKAGLGLRRVEWFAHQDNVPSRKTAEKMGFVEEGLTRWSWVLPPDKEGLDVRSGDPKEDGKGRHSVVYSLCWDDWEGGARERVQSVLESKK</sequence>
<evidence type="ECO:0000259" key="1">
    <source>
        <dbReference type="PROSITE" id="PS51186"/>
    </source>
</evidence>
<evidence type="ECO:0000313" key="2">
    <source>
        <dbReference type="EMBL" id="EIN04868.1"/>
    </source>
</evidence>